<feature type="compositionally biased region" description="Basic and acidic residues" evidence="1">
    <location>
        <begin position="132"/>
        <end position="144"/>
    </location>
</feature>
<feature type="compositionally biased region" description="Low complexity" evidence="1">
    <location>
        <begin position="146"/>
        <end position="160"/>
    </location>
</feature>
<feature type="compositionally biased region" description="Basic and acidic residues" evidence="1">
    <location>
        <begin position="31"/>
        <end position="41"/>
    </location>
</feature>
<feature type="compositionally biased region" description="Basic and acidic residues" evidence="1">
    <location>
        <begin position="169"/>
        <end position="189"/>
    </location>
</feature>
<feature type="compositionally biased region" description="Basic and acidic residues" evidence="1">
    <location>
        <begin position="241"/>
        <end position="256"/>
    </location>
</feature>
<evidence type="ECO:0000313" key="3">
    <source>
        <dbReference type="Proteomes" id="UP000237246"/>
    </source>
</evidence>
<keyword evidence="3" id="KW-1185">Reference proteome</keyword>
<feature type="compositionally biased region" description="Polar residues" evidence="1">
    <location>
        <begin position="105"/>
        <end position="121"/>
    </location>
</feature>
<feature type="compositionally biased region" description="Polar residues" evidence="1">
    <location>
        <begin position="192"/>
        <end position="201"/>
    </location>
</feature>
<proteinExistence type="predicted"/>
<sequence>IREEDRGPPPSAPPLLLSVIPGGFIKQLVRETEKESKEARLKKAAKASGKEEPVVEDSPAQSRDTPAAKGAAGSVGKSLQNGLQAGGQGGKGTPAHTALPPGTAAPSSDPSKALTVAQSPRTEGPQGVKPQSSEKRKGGEEKSVKAVCPVGSPSSAAPVPSKGPQHCGKVKEDVPKGKGAEGTKKEKGEALSGQQPPNTASNKREMGLGRKEPEKTKKDVGGGKKELKEMKEPAKSTNKSEGAKREAGGTREKPEG</sequence>
<name>A0A2P4S7D1_BAMTH</name>
<feature type="compositionally biased region" description="Basic and acidic residues" evidence="1">
    <location>
        <begin position="202"/>
        <end position="234"/>
    </location>
</feature>
<dbReference type="AlphaFoldDB" id="A0A2P4S7D1"/>
<feature type="non-terminal residue" evidence="2">
    <location>
        <position position="256"/>
    </location>
</feature>
<dbReference type="Proteomes" id="UP000237246">
    <property type="component" value="Unassembled WGS sequence"/>
</dbReference>
<reference evidence="2 3" key="1">
    <citation type="submission" date="2018-01" db="EMBL/GenBank/DDBJ databases">
        <title>Comparison of the Chinese Bamboo Partridge and Red Junglefowl genome sequences highlights the importance of demography in genome evolution.</title>
        <authorList>
            <person name="Tiley G.P."/>
            <person name="Kimball R.T."/>
            <person name="Braun E.L."/>
            <person name="Burleigh J.G."/>
        </authorList>
    </citation>
    <scope>NUCLEOTIDE SEQUENCE [LARGE SCALE GENOMIC DNA]</scope>
    <source>
        <strain evidence="2">RTK389</strain>
        <tissue evidence="2">Blood</tissue>
    </source>
</reference>
<gene>
    <name evidence="2" type="ORF">CIB84_016237</name>
</gene>
<feature type="compositionally biased region" description="Low complexity" evidence="1">
    <location>
        <begin position="67"/>
        <end position="83"/>
    </location>
</feature>
<evidence type="ECO:0000313" key="2">
    <source>
        <dbReference type="EMBL" id="POI20017.1"/>
    </source>
</evidence>
<feature type="non-terminal residue" evidence="2">
    <location>
        <position position="1"/>
    </location>
</feature>
<protein>
    <submittedName>
        <fullName evidence="2">Uncharacterized protein</fullName>
    </submittedName>
</protein>
<dbReference type="EMBL" id="PPHD01090033">
    <property type="protein sequence ID" value="POI20017.1"/>
    <property type="molecule type" value="Genomic_DNA"/>
</dbReference>
<feature type="region of interest" description="Disordered" evidence="1">
    <location>
        <begin position="31"/>
        <end position="256"/>
    </location>
</feature>
<organism evidence="2 3">
    <name type="scientific">Bambusicola thoracicus</name>
    <name type="common">Chinese bamboo-partridge</name>
    <name type="synonym">Perdix thoracica</name>
    <dbReference type="NCBI Taxonomy" id="9083"/>
    <lineage>
        <taxon>Eukaryota</taxon>
        <taxon>Metazoa</taxon>
        <taxon>Chordata</taxon>
        <taxon>Craniata</taxon>
        <taxon>Vertebrata</taxon>
        <taxon>Euteleostomi</taxon>
        <taxon>Archelosauria</taxon>
        <taxon>Archosauria</taxon>
        <taxon>Dinosauria</taxon>
        <taxon>Saurischia</taxon>
        <taxon>Theropoda</taxon>
        <taxon>Coelurosauria</taxon>
        <taxon>Aves</taxon>
        <taxon>Neognathae</taxon>
        <taxon>Galloanserae</taxon>
        <taxon>Galliformes</taxon>
        <taxon>Phasianidae</taxon>
        <taxon>Perdicinae</taxon>
        <taxon>Bambusicola</taxon>
    </lineage>
</organism>
<accession>A0A2P4S7D1</accession>
<evidence type="ECO:0000256" key="1">
    <source>
        <dbReference type="SAM" id="MobiDB-lite"/>
    </source>
</evidence>
<comment type="caution">
    <text evidence="2">The sequence shown here is derived from an EMBL/GenBank/DDBJ whole genome shotgun (WGS) entry which is preliminary data.</text>
</comment>
<dbReference type="OrthoDB" id="2505895at2759"/>